<dbReference type="PANTHER" id="PTHR23070">
    <property type="entry name" value="BCS1 AAA-TYPE ATPASE"/>
    <property type="match status" value="1"/>
</dbReference>
<proteinExistence type="inferred from homology"/>
<dbReference type="InterPro" id="IPR003960">
    <property type="entry name" value="ATPase_AAA_CS"/>
</dbReference>
<dbReference type="STRING" id="97972.A0A2V1DYB8"/>
<evidence type="ECO:0000259" key="5">
    <source>
        <dbReference type="SMART" id="SM00382"/>
    </source>
</evidence>
<name>A0A2V1DYB8_9PLEO</name>
<evidence type="ECO:0000256" key="3">
    <source>
        <dbReference type="ARBA" id="ARBA00022840"/>
    </source>
</evidence>
<feature type="domain" description="AAA+ ATPase" evidence="5">
    <location>
        <begin position="40"/>
        <end position="175"/>
    </location>
</feature>
<dbReference type="Proteomes" id="UP000244855">
    <property type="component" value="Unassembled WGS sequence"/>
</dbReference>
<dbReference type="GO" id="GO:0016887">
    <property type="term" value="F:ATP hydrolysis activity"/>
    <property type="evidence" value="ECO:0007669"/>
    <property type="project" value="InterPro"/>
</dbReference>
<sequence>KRTLDSIDMEPSLKQDILTELQDFFDPESEEWSYENGVPNRKGYLLYGPPGTGKSSFCVAIASEFNLPIYWLHLAGMDDAKLHEEFQKLPQKCVVLIEEIDTAGIARHKGKKEKGKQNEPAVSNISLGALLNEIDGPGAKEGRLLIFTTNSPKSLDPALIRPGRIDRRIYLGRSTKLVASITFCRIFGTDPRLKGRVQRQEIDRMAKQFGELIPNKLFTPCEVQQFCMSHRGNPERAIKQMPQWIKEK</sequence>
<dbReference type="SMART" id="SM00382">
    <property type="entry name" value="AAA"/>
    <property type="match status" value="1"/>
</dbReference>
<evidence type="ECO:0000256" key="4">
    <source>
        <dbReference type="RuleBase" id="RU003651"/>
    </source>
</evidence>
<dbReference type="EMBL" id="KZ805336">
    <property type="protein sequence ID" value="PVI03026.1"/>
    <property type="molecule type" value="Genomic_DNA"/>
</dbReference>
<dbReference type="PROSITE" id="PS00674">
    <property type="entry name" value="AAA"/>
    <property type="match status" value="1"/>
</dbReference>
<organism evidence="6 7">
    <name type="scientific">Periconia macrospinosa</name>
    <dbReference type="NCBI Taxonomy" id="97972"/>
    <lineage>
        <taxon>Eukaryota</taxon>
        <taxon>Fungi</taxon>
        <taxon>Dikarya</taxon>
        <taxon>Ascomycota</taxon>
        <taxon>Pezizomycotina</taxon>
        <taxon>Dothideomycetes</taxon>
        <taxon>Pleosporomycetidae</taxon>
        <taxon>Pleosporales</taxon>
        <taxon>Massarineae</taxon>
        <taxon>Periconiaceae</taxon>
        <taxon>Periconia</taxon>
    </lineage>
</organism>
<evidence type="ECO:0000313" key="6">
    <source>
        <dbReference type="EMBL" id="PVI03026.1"/>
    </source>
</evidence>
<keyword evidence="3 4" id="KW-0067">ATP-binding</keyword>
<dbReference type="GO" id="GO:0005524">
    <property type="term" value="F:ATP binding"/>
    <property type="evidence" value="ECO:0007669"/>
    <property type="project" value="UniProtKB-KW"/>
</dbReference>
<evidence type="ECO:0000313" key="7">
    <source>
        <dbReference type="Proteomes" id="UP000244855"/>
    </source>
</evidence>
<dbReference type="InterPro" id="IPR003959">
    <property type="entry name" value="ATPase_AAA_core"/>
</dbReference>
<comment type="similarity">
    <text evidence="1">Belongs to the AAA ATPase family. BCS1 subfamily.</text>
</comment>
<gene>
    <name evidence="6" type="ORF">DM02DRAFT_471703</name>
</gene>
<evidence type="ECO:0000256" key="1">
    <source>
        <dbReference type="ARBA" id="ARBA00007448"/>
    </source>
</evidence>
<dbReference type="InterPro" id="IPR003593">
    <property type="entry name" value="AAA+_ATPase"/>
</dbReference>
<accession>A0A2V1DYB8</accession>
<protein>
    <submittedName>
        <fullName evidence="6">Mitochondrial chaperone BCS1</fullName>
    </submittedName>
</protein>
<dbReference type="SUPFAM" id="SSF52540">
    <property type="entry name" value="P-loop containing nucleoside triphosphate hydrolases"/>
    <property type="match status" value="1"/>
</dbReference>
<dbReference type="OrthoDB" id="10251412at2759"/>
<feature type="non-terminal residue" evidence="6">
    <location>
        <position position="1"/>
    </location>
</feature>
<dbReference type="AlphaFoldDB" id="A0A2V1DYB8"/>
<dbReference type="Gene3D" id="3.40.50.300">
    <property type="entry name" value="P-loop containing nucleotide triphosphate hydrolases"/>
    <property type="match status" value="1"/>
</dbReference>
<evidence type="ECO:0000256" key="2">
    <source>
        <dbReference type="ARBA" id="ARBA00022741"/>
    </source>
</evidence>
<dbReference type="Pfam" id="PF25426">
    <property type="entry name" value="AAA_lid_BCS1"/>
    <property type="match status" value="1"/>
</dbReference>
<dbReference type="Pfam" id="PF00004">
    <property type="entry name" value="AAA"/>
    <property type="match status" value="1"/>
</dbReference>
<dbReference type="InterPro" id="IPR050747">
    <property type="entry name" value="Mitochondrial_chaperone_BCS1"/>
</dbReference>
<dbReference type="InterPro" id="IPR027417">
    <property type="entry name" value="P-loop_NTPase"/>
</dbReference>
<keyword evidence="2 4" id="KW-0547">Nucleotide-binding</keyword>
<reference evidence="6 7" key="1">
    <citation type="journal article" date="2018" name="Sci. Rep.">
        <title>Comparative genomics provides insights into the lifestyle and reveals functional heterogeneity of dark septate endophytic fungi.</title>
        <authorList>
            <person name="Knapp D.G."/>
            <person name="Nemeth J.B."/>
            <person name="Barry K."/>
            <person name="Hainaut M."/>
            <person name="Henrissat B."/>
            <person name="Johnson J."/>
            <person name="Kuo A."/>
            <person name="Lim J.H.P."/>
            <person name="Lipzen A."/>
            <person name="Nolan M."/>
            <person name="Ohm R.A."/>
            <person name="Tamas L."/>
            <person name="Grigoriev I.V."/>
            <person name="Spatafora J.W."/>
            <person name="Nagy L.G."/>
            <person name="Kovacs G.M."/>
        </authorList>
    </citation>
    <scope>NUCLEOTIDE SEQUENCE [LARGE SCALE GENOMIC DNA]</scope>
    <source>
        <strain evidence="6 7">DSE2036</strain>
    </source>
</reference>
<dbReference type="InterPro" id="IPR057495">
    <property type="entry name" value="AAA_lid_BCS1"/>
</dbReference>
<feature type="non-terminal residue" evidence="6">
    <location>
        <position position="248"/>
    </location>
</feature>
<keyword evidence="7" id="KW-1185">Reference proteome</keyword>